<dbReference type="InterPro" id="IPR000183">
    <property type="entry name" value="Orn/DAP/Arg_de-COase"/>
</dbReference>
<dbReference type="InterPro" id="IPR022643">
    <property type="entry name" value="De-COase2_C"/>
</dbReference>
<evidence type="ECO:0000256" key="1">
    <source>
        <dbReference type="ARBA" id="ARBA00001933"/>
    </source>
</evidence>
<dbReference type="InterPro" id="IPR029066">
    <property type="entry name" value="PLP-binding_barrel"/>
</dbReference>
<feature type="domain" description="Orn/DAP/Arg decarboxylase 2 C-terminal" evidence="5">
    <location>
        <begin position="36"/>
        <end position="389"/>
    </location>
</feature>
<evidence type="ECO:0000256" key="2">
    <source>
        <dbReference type="ARBA" id="ARBA00022898"/>
    </source>
</evidence>
<dbReference type="InterPro" id="IPR022644">
    <property type="entry name" value="De-COase2_N"/>
</dbReference>
<feature type="active site" description="Proton donor" evidence="3">
    <location>
        <position position="362"/>
    </location>
</feature>
<dbReference type="OrthoDB" id="9802241at2"/>
<dbReference type="AlphaFoldDB" id="A0A428MV49"/>
<evidence type="ECO:0000313" key="8">
    <source>
        <dbReference type="Proteomes" id="UP000275076"/>
    </source>
</evidence>
<feature type="modified residue" description="N6-(pyridoxal phosphate)lysine" evidence="3">
    <location>
        <position position="68"/>
    </location>
</feature>
<dbReference type="PANTHER" id="PTHR43727:SF2">
    <property type="entry name" value="GROUP IV DECARBOXYLASE"/>
    <property type="match status" value="1"/>
</dbReference>
<protein>
    <submittedName>
        <fullName evidence="7">Diaminopimelate decarboxylase</fullName>
    </submittedName>
</protein>
<evidence type="ECO:0000313" key="7">
    <source>
        <dbReference type="EMBL" id="RSL29994.1"/>
    </source>
</evidence>
<feature type="domain" description="Orn/DAP/Arg decarboxylase 2 N-terminal" evidence="6">
    <location>
        <begin position="47"/>
        <end position="297"/>
    </location>
</feature>
<comment type="caution">
    <text evidence="7">The sequence shown here is derived from an EMBL/GenBank/DDBJ whole genome shotgun (WGS) entry which is preliminary data.</text>
</comment>
<dbReference type="PANTHER" id="PTHR43727">
    <property type="entry name" value="DIAMINOPIMELATE DECARBOXYLASE"/>
    <property type="match status" value="1"/>
</dbReference>
<evidence type="ECO:0000259" key="6">
    <source>
        <dbReference type="Pfam" id="PF02784"/>
    </source>
</evidence>
<keyword evidence="8" id="KW-1185">Reference proteome</keyword>
<dbReference type="RefSeq" id="WP_125561455.1">
    <property type="nucleotide sequence ID" value="NZ_RBVX01000045.1"/>
</dbReference>
<dbReference type="EMBL" id="RBVX01000045">
    <property type="protein sequence ID" value="RSL29994.1"/>
    <property type="molecule type" value="Genomic_DNA"/>
</dbReference>
<dbReference type="InterPro" id="IPR009006">
    <property type="entry name" value="Ala_racemase/Decarboxylase_C"/>
</dbReference>
<comment type="cofactor">
    <cofactor evidence="1 3">
        <name>pyridoxal 5'-phosphate</name>
        <dbReference type="ChEBI" id="CHEBI:597326"/>
    </cofactor>
</comment>
<dbReference type="PRINTS" id="PR01179">
    <property type="entry name" value="ODADCRBXLASE"/>
</dbReference>
<reference evidence="7 8" key="1">
    <citation type="submission" date="2018-10" db="EMBL/GenBank/DDBJ databases">
        <title>Draft genome sequence of Bacillus salarius IM0101, isolated from a hypersaline soil in Inner Mongolia, China.</title>
        <authorList>
            <person name="Yamprayoonswat W."/>
            <person name="Boonvisut S."/>
            <person name="Jumpathong W."/>
            <person name="Sittihan S."/>
            <person name="Ruangsuj P."/>
            <person name="Wanthongcharoen S."/>
            <person name="Thongpramul N."/>
            <person name="Pimmason S."/>
            <person name="Yu B."/>
            <person name="Yasawong M."/>
        </authorList>
    </citation>
    <scope>NUCLEOTIDE SEQUENCE [LARGE SCALE GENOMIC DNA]</scope>
    <source>
        <strain evidence="7 8">IM0101</strain>
    </source>
</reference>
<sequence>MKPVVRENAEQQENTNPLVNYQKLRQLEEKHGTSFYIMDASKLRRNYRKIERAFKSRYENFIIGYSYKTNYLPVLCKELSKAGAYAEVVSRLEYDLAVKIGEDPKRIIFNGPFKTQDDIEHALYHGSLLNIDSLYEIDVIKQYCLKNKKKQYKVGLRLNFDVSEDGRSALQEGYEKSRFGLCVQNGVLERTLDELAAIPNIEVAGLHGHFSTKSRSVHAYRQITQKLCRIAKEHITHTLEYIDIGGGIYGELPATFHRETPSFDDYAEAVCAIMNREFEFFEKKPNLILEPGISMVANTFVFFAKVMDVKKVADKKIVLVDGSIHHVKPTMHKNNLPMNIIRKSEQHEEGDETLFDVVGYTCMEKDYLADELKRPLPETGDYIMFENVGAYSIVFHPPFIKERPAIVAVDHETIFTARRKETFKEFFNEDLYVF</sequence>
<dbReference type="Pfam" id="PF02784">
    <property type="entry name" value="Orn_Arg_deC_N"/>
    <property type="match status" value="1"/>
</dbReference>
<name>A0A428MV49_9BACI</name>
<evidence type="ECO:0000259" key="5">
    <source>
        <dbReference type="Pfam" id="PF00278"/>
    </source>
</evidence>
<comment type="similarity">
    <text evidence="4">Belongs to the Orn/Lys/Arg decarboxylase class-II family.</text>
</comment>
<accession>A0A428MV49</accession>
<keyword evidence="2 3" id="KW-0663">Pyridoxal phosphate</keyword>
<proteinExistence type="inferred from homology"/>
<dbReference type="Gene3D" id="2.40.37.10">
    <property type="entry name" value="Lyase, Ornithine Decarboxylase, Chain A, domain 1"/>
    <property type="match status" value="1"/>
</dbReference>
<evidence type="ECO:0000256" key="3">
    <source>
        <dbReference type="PIRSR" id="PIRSR600183-50"/>
    </source>
</evidence>
<dbReference type="SUPFAM" id="SSF51419">
    <property type="entry name" value="PLP-binding barrel"/>
    <property type="match status" value="1"/>
</dbReference>
<dbReference type="GO" id="GO:0009089">
    <property type="term" value="P:lysine biosynthetic process via diaminopimelate"/>
    <property type="evidence" value="ECO:0007669"/>
    <property type="project" value="TreeGrafter"/>
</dbReference>
<dbReference type="SUPFAM" id="SSF50621">
    <property type="entry name" value="Alanine racemase C-terminal domain-like"/>
    <property type="match status" value="1"/>
</dbReference>
<evidence type="ECO:0000256" key="4">
    <source>
        <dbReference type="RuleBase" id="RU003737"/>
    </source>
</evidence>
<dbReference type="Proteomes" id="UP000275076">
    <property type="component" value="Unassembled WGS sequence"/>
</dbReference>
<gene>
    <name evidence="7" type="ORF">D7Z54_28235</name>
</gene>
<organism evidence="7 8">
    <name type="scientific">Salibacterium salarium</name>
    <dbReference type="NCBI Taxonomy" id="284579"/>
    <lineage>
        <taxon>Bacteria</taxon>
        <taxon>Bacillati</taxon>
        <taxon>Bacillota</taxon>
        <taxon>Bacilli</taxon>
        <taxon>Bacillales</taxon>
        <taxon>Bacillaceae</taxon>
    </lineage>
</organism>
<dbReference type="GO" id="GO:0008836">
    <property type="term" value="F:diaminopimelate decarboxylase activity"/>
    <property type="evidence" value="ECO:0007669"/>
    <property type="project" value="TreeGrafter"/>
</dbReference>
<dbReference type="Gene3D" id="3.20.20.10">
    <property type="entry name" value="Alanine racemase"/>
    <property type="match status" value="1"/>
</dbReference>
<dbReference type="Pfam" id="PF00278">
    <property type="entry name" value="Orn_DAP_Arg_deC"/>
    <property type="match status" value="1"/>
</dbReference>